<dbReference type="AlphaFoldDB" id="A0A9X0W551"/>
<dbReference type="InterPro" id="IPR045864">
    <property type="entry name" value="aa-tRNA-synth_II/BPL/LPL"/>
</dbReference>
<dbReference type="PROSITE" id="PS51733">
    <property type="entry name" value="BPL_LPL_CATALYTIC"/>
    <property type="match status" value="1"/>
</dbReference>
<evidence type="ECO:0000259" key="8">
    <source>
        <dbReference type="PROSITE" id="PS51733"/>
    </source>
</evidence>
<dbReference type="NCBIfam" id="NF010922">
    <property type="entry name" value="PRK14342.1"/>
    <property type="match status" value="1"/>
</dbReference>
<evidence type="ECO:0000313" key="10">
    <source>
        <dbReference type="Proteomes" id="UP001138768"/>
    </source>
</evidence>
<feature type="binding site" evidence="6">
    <location>
        <begin position="116"/>
        <end position="123"/>
    </location>
    <ligand>
        <name>substrate</name>
    </ligand>
</feature>
<dbReference type="EC" id="2.3.1.181" evidence="6"/>
<evidence type="ECO:0000256" key="1">
    <source>
        <dbReference type="ARBA" id="ARBA00004821"/>
    </source>
</evidence>
<dbReference type="GO" id="GO:0005737">
    <property type="term" value="C:cytoplasm"/>
    <property type="evidence" value="ECO:0007669"/>
    <property type="project" value="UniProtKB-SubCell"/>
</dbReference>
<dbReference type="CDD" id="cd16444">
    <property type="entry name" value="LipB"/>
    <property type="match status" value="1"/>
</dbReference>
<comment type="function">
    <text evidence="5 6">Catalyzes the transfer of endogenously produced octanoic acid from octanoyl-acyl-carrier-protein onto the lipoyl domains of lipoate-dependent enzymes. Lipoyl-ACP can also act as a substrate although octanoyl-ACP is likely to be the physiological substrate.</text>
</comment>
<reference evidence="9 10" key="1">
    <citation type="journal article" date="2020" name="Microorganisms">
        <title>Osmotic Adaptation and Compatible Solute Biosynthesis of Phototrophic Bacteria as Revealed from Genome Analyses.</title>
        <authorList>
            <person name="Imhoff J.F."/>
            <person name="Rahn T."/>
            <person name="Kunzel S."/>
            <person name="Keller A."/>
            <person name="Neulinger S.C."/>
        </authorList>
    </citation>
    <scope>NUCLEOTIDE SEQUENCE [LARGE SCALE GENOMIC DNA]</scope>
    <source>
        <strain evidence="9 10">DSM 25653</strain>
    </source>
</reference>
<dbReference type="HAMAP" id="MF_00013">
    <property type="entry name" value="LipB"/>
    <property type="match status" value="1"/>
</dbReference>
<keyword evidence="4 6" id="KW-0012">Acyltransferase</keyword>
<feature type="binding site" evidence="6">
    <location>
        <begin position="183"/>
        <end position="185"/>
    </location>
    <ligand>
        <name>substrate</name>
    </ligand>
</feature>
<gene>
    <name evidence="6" type="primary">lipB</name>
    <name evidence="9" type="ORF">CKO42_01700</name>
</gene>
<evidence type="ECO:0000313" key="9">
    <source>
        <dbReference type="EMBL" id="MBK1617183.1"/>
    </source>
</evidence>
<keyword evidence="10" id="KW-1185">Reference proteome</keyword>
<sequence>MPSTASSPSTPRLPVPSDATYDVGAGPELSQHESAPQPDSLVLAAPLPPLRVRWLGQGCDYHEIWARMRRFTDERGPQTDDELWLLEHAPVFTLGQAGLPDHLLDPGSIPTVQCDRGGQVTYHGPGQLVAYLLLDLRRARIGVKQLVHLLEQAVIDLLADHQVVAQPRPDAPGVYVNEAKIASVGLRVRRGCCYHGVALNIDLDLAPFARINPCGYPGLVVTRTQDLGISLSVDAAGRQLDAQFNRLLGRPYR</sequence>
<comment type="catalytic activity">
    <reaction evidence="6">
        <text>octanoyl-[ACP] + L-lysyl-[protein] = N(6)-octanoyl-L-lysyl-[protein] + holo-[ACP] + H(+)</text>
        <dbReference type="Rhea" id="RHEA:17665"/>
        <dbReference type="Rhea" id="RHEA-COMP:9636"/>
        <dbReference type="Rhea" id="RHEA-COMP:9685"/>
        <dbReference type="Rhea" id="RHEA-COMP:9752"/>
        <dbReference type="Rhea" id="RHEA-COMP:9928"/>
        <dbReference type="ChEBI" id="CHEBI:15378"/>
        <dbReference type="ChEBI" id="CHEBI:29969"/>
        <dbReference type="ChEBI" id="CHEBI:64479"/>
        <dbReference type="ChEBI" id="CHEBI:78463"/>
        <dbReference type="ChEBI" id="CHEBI:78809"/>
        <dbReference type="EC" id="2.3.1.181"/>
    </reaction>
</comment>
<evidence type="ECO:0000256" key="6">
    <source>
        <dbReference type="HAMAP-Rule" id="MF_00013"/>
    </source>
</evidence>
<evidence type="ECO:0000256" key="5">
    <source>
        <dbReference type="ARBA" id="ARBA00024732"/>
    </source>
</evidence>
<comment type="pathway">
    <text evidence="1 6">Protein modification; protein lipoylation via endogenous pathway; protein N(6)-(lipoyl)lysine from octanoyl-[acyl-carrier-protein]: step 1/2.</text>
</comment>
<evidence type="ECO:0000256" key="3">
    <source>
        <dbReference type="ARBA" id="ARBA00022679"/>
    </source>
</evidence>
<keyword evidence="2 6" id="KW-0963">Cytoplasm</keyword>
<evidence type="ECO:0000256" key="7">
    <source>
        <dbReference type="SAM" id="MobiDB-lite"/>
    </source>
</evidence>
<feature type="site" description="Lowers pKa of active site Cys" evidence="6">
    <location>
        <position position="180"/>
    </location>
</feature>
<feature type="region of interest" description="Disordered" evidence="7">
    <location>
        <begin position="1"/>
        <end position="41"/>
    </location>
</feature>
<dbReference type="FunFam" id="3.30.930.10:FF:000020">
    <property type="entry name" value="Octanoyltransferase"/>
    <property type="match status" value="1"/>
</dbReference>
<comment type="caution">
    <text evidence="9">The sequence shown here is derived from an EMBL/GenBank/DDBJ whole genome shotgun (WGS) entry which is preliminary data.</text>
</comment>
<comment type="similarity">
    <text evidence="6">Belongs to the LipB family.</text>
</comment>
<feature type="compositionally biased region" description="Polar residues" evidence="7">
    <location>
        <begin position="1"/>
        <end position="10"/>
    </location>
</feature>
<dbReference type="PROSITE" id="PS01313">
    <property type="entry name" value="LIPB"/>
    <property type="match status" value="1"/>
</dbReference>
<protein>
    <recommendedName>
        <fullName evidence="6">Octanoyltransferase</fullName>
        <ecNumber evidence="6">2.3.1.181</ecNumber>
    </recommendedName>
    <alternativeName>
        <fullName evidence="6">Lipoate-protein ligase B</fullName>
    </alternativeName>
    <alternativeName>
        <fullName evidence="6">Lipoyl/octanoyl transferase</fullName>
    </alternativeName>
    <alternativeName>
        <fullName evidence="6">Octanoyl-[acyl-carrier-protein]-protein N-octanoyltransferase</fullName>
    </alternativeName>
</protein>
<dbReference type="SUPFAM" id="SSF55681">
    <property type="entry name" value="Class II aaRS and biotin synthetases"/>
    <property type="match status" value="1"/>
</dbReference>
<evidence type="ECO:0000256" key="2">
    <source>
        <dbReference type="ARBA" id="ARBA00022490"/>
    </source>
</evidence>
<dbReference type="EMBL" id="NRRY01000002">
    <property type="protein sequence ID" value="MBK1617183.1"/>
    <property type="molecule type" value="Genomic_DNA"/>
</dbReference>
<dbReference type="Proteomes" id="UP001138768">
    <property type="component" value="Unassembled WGS sequence"/>
</dbReference>
<feature type="domain" description="BPL/LPL catalytic" evidence="8">
    <location>
        <begin position="77"/>
        <end position="252"/>
    </location>
</feature>
<dbReference type="Gene3D" id="3.30.930.10">
    <property type="entry name" value="Bira Bifunctional Protein, Domain 2"/>
    <property type="match status" value="1"/>
</dbReference>
<accession>A0A9X0W551</accession>
<dbReference type="PANTHER" id="PTHR10993">
    <property type="entry name" value="OCTANOYLTRANSFERASE"/>
    <property type="match status" value="1"/>
</dbReference>
<feature type="binding site" evidence="6">
    <location>
        <begin position="196"/>
        <end position="198"/>
    </location>
    <ligand>
        <name>substrate</name>
    </ligand>
</feature>
<organism evidence="9 10">
    <name type="scientific">Lamprobacter modestohalophilus</name>
    <dbReference type="NCBI Taxonomy" id="1064514"/>
    <lineage>
        <taxon>Bacteria</taxon>
        <taxon>Pseudomonadati</taxon>
        <taxon>Pseudomonadota</taxon>
        <taxon>Gammaproteobacteria</taxon>
        <taxon>Chromatiales</taxon>
        <taxon>Chromatiaceae</taxon>
        <taxon>Lamprobacter</taxon>
    </lineage>
</organism>
<dbReference type="Pfam" id="PF21948">
    <property type="entry name" value="LplA-B_cat"/>
    <property type="match status" value="1"/>
</dbReference>
<evidence type="ECO:0000256" key="4">
    <source>
        <dbReference type="ARBA" id="ARBA00023315"/>
    </source>
</evidence>
<comment type="subcellular location">
    <subcellularLocation>
        <location evidence="6">Cytoplasm</location>
    </subcellularLocation>
</comment>
<dbReference type="InterPro" id="IPR000544">
    <property type="entry name" value="Octanoyltransferase"/>
</dbReference>
<comment type="miscellaneous">
    <text evidence="6">In the reaction, the free carboxyl group of octanoic acid is attached via an amide linkage to the epsilon-amino group of a specific lysine residue of lipoyl domains of lipoate-dependent enzymes.</text>
</comment>
<keyword evidence="3 6" id="KW-0808">Transferase</keyword>
<dbReference type="NCBIfam" id="TIGR00214">
    <property type="entry name" value="lipB"/>
    <property type="match status" value="1"/>
</dbReference>
<feature type="active site" description="Acyl-thioester intermediate" evidence="6">
    <location>
        <position position="214"/>
    </location>
</feature>
<dbReference type="InterPro" id="IPR004143">
    <property type="entry name" value="BPL_LPL_catalytic"/>
</dbReference>
<dbReference type="PANTHER" id="PTHR10993:SF7">
    <property type="entry name" value="LIPOYLTRANSFERASE 2, MITOCHONDRIAL-RELATED"/>
    <property type="match status" value="1"/>
</dbReference>
<name>A0A9X0W551_9GAMM</name>
<proteinExistence type="inferred from homology"/>
<dbReference type="GO" id="GO:0033819">
    <property type="term" value="F:lipoyl(octanoyl) transferase activity"/>
    <property type="evidence" value="ECO:0007669"/>
    <property type="project" value="UniProtKB-EC"/>
</dbReference>
<dbReference type="GO" id="GO:0009249">
    <property type="term" value="P:protein lipoylation"/>
    <property type="evidence" value="ECO:0007669"/>
    <property type="project" value="InterPro"/>
</dbReference>
<dbReference type="InterPro" id="IPR020605">
    <property type="entry name" value="Octanoyltransferase_CS"/>
</dbReference>